<dbReference type="PANTHER" id="PTHR22842:SF3">
    <property type="entry name" value="WD REPEAT DOMAIN-CONTAINING PROTEIN 83"/>
    <property type="match status" value="1"/>
</dbReference>
<keyword evidence="2" id="KW-0963">Cytoplasm</keyword>
<evidence type="ECO:0000313" key="7">
    <source>
        <dbReference type="EMBL" id="KAG5455779.1"/>
    </source>
</evidence>
<evidence type="ECO:0000256" key="2">
    <source>
        <dbReference type="ARBA" id="ARBA00022490"/>
    </source>
</evidence>
<feature type="repeat" description="WD" evidence="6">
    <location>
        <begin position="241"/>
        <end position="277"/>
    </location>
</feature>
<name>A0A8H7ZMF0_9FUNG</name>
<evidence type="ECO:0000256" key="4">
    <source>
        <dbReference type="ARBA" id="ARBA00022737"/>
    </source>
</evidence>
<dbReference type="PANTHER" id="PTHR22842">
    <property type="entry name" value="WD40 REPEAT PROTEIN"/>
    <property type="match status" value="1"/>
</dbReference>
<comment type="caution">
    <text evidence="7">The sequence shown here is derived from an EMBL/GenBank/DDBJ whole genome shotgun (WGS) entry which is preliminary data.</text>
</comment>
<dbReference type="PROSITE" id="PS50294">
    <property type="entry name" value="WD_REPEATS_REGION"/>
    <property type="match status" value="1"/>
</dbReference>
<evidence type="ECO:0000256" key="6">
    <source>
        <dbReference type="PROSITE-ProRule" id="PRU00221"/>
    </source>
</evidence>
<protein>
    <submittedName>
        <fullName evidence="7">WD40-repeat-containing domain protein</fullName>
    </submittedName>
</protein>
<comment type="similarity">
    <text evidence="5">Belongs to the WD repeat MORG1 family.</text>
</comment>
<dbReference type="InterPro" id="IPR051980">
    <property type="entry name" value="WD_repeat_MORG1"/>
</dbReference>
<evidence type="ECO:0000313" key="8">
    <source>
        <dbReference type="Proteomes" id="UP000673691"/>
    </source>
</evidence>
<dbReference type="SMART" id="SM00320">
    <property type="entry name" value="WD40"/>
    <property type="match status" value="3"/>
</dbReference>
<reference evidence="7 8" key="1">
    <citation type="journal article" name="Sci. Rep.">
        <title>Genome-scale phylogenetic analyses confirm Olpidium as the closest living zoosporic fungus to the non-flagellated, terrestrial fungi.</title>
        <authorList>
            <person name="Chang Y."/>
            <person name="Rochon D."/>
            <person name="Sekimoto S."/>
            <person name="Wang Y."/>
            <person name="Chovatia M."/>
            <person name="Sandor L."/>
            <person name="Salamov A."/>
            <person name="Grigoriev I.V."/>
            <person name="Stajich J.E."/>
            <person name="Spatafora J.W."/>
        </authorList>
    </citation>
    <scope>NUCLEOTIDE SEQUENCE [LARGE SCALE GENOMIC DNA]</scope>
    <source>
        <strain evidence="7">S191</strain>
    </source>
</reference>
<keyword evidence="3 6" id="KW-0853">WD repeat</keyword>
<proteinExistence type="inferred from homology"/>
<dbReference type="EMBL" id="JAEFCI010012814">
    <property type="protein sequence ID" value="KAG5455779.1"/>
    <property type="molecule type" value="Genomic_DNA"/>
</dbReference>
<dbReference type="Gene3D" id="2.130.10.10">
    <property type="entry name" value="YVTN repeat-like/Quinoprotein amine dehydrogenase"/>
    <property type="match status" value="1"/>
</dbReference>
<dbReference type="Pfam" id="PF00400">
    <property type="entry name" value="WD40"/>
    <property type="match status" value="2"/>
</dbReference>
<keyword evidence="4" id="KW-0677">Repeat</keyword>
<organism evidence="7 8">
    <name type="scientific">Olpidium bornovanus</name>
    <dbReference type="NCBI Taxonomy" id="278681"/>
    <lineage>
        <taxon>Eukaryota</taxon>
        <taxon>Fungi</taxon>
        <taxon>Fungi incertae sedis</taxon>
        <taxon>Olpidiomycota</taxon>
        <taxon>Olpidiomycotina</taxon>
        <taxon>Olpidiomycetes</taxon>
        <taxon>Olpidiales</taxon>
        <taxon>Olpidiaceae</taxon>
        <taxon>Olpidium</taxon>
    </lineage>
</organism>
<dbReference type="GO" id="GO:0005737">
    <property type="term" value="C:cytoplasm"/>
    <property type="evidence" value="ECO:0007669"/>
    <property type="project" value="UniProtKB-SubCell"/>
</dbReference>
<dbReference type="PROSITE" id="PS50082">
    <property type="entry name" value="WD_REPEATS_2"/>
    <property type="match status" value="2"/>
</dbReference>
<dbReference type="Proteomes" id="UP000673691">
    <property type="component" value="Unassembled WGS sequence"/>
</dbReference>
<evidence type="ECO:0000256" key="5">
    <source>
        <dbReference type="ARBA" id="ARBA00038145"/>
    </source>
</evidence>
<dbReference type="PROSITE" id="PS00678">
    <property type="entry name" value="WD_REPEATS_1"/>
    <property type="match status" value="1"/>
</dbReference>
<dbReference type="InterPro" id="IPR036322">
    <property type="entry name" value="WD40_repeat_dom_sf"/>
</dbReference>
<evidence type="ECO:0000256" key="3">
    <source>
        <dbReference type="ARBA" id="ARBA00022574"/>
    </source>
</evidence>
<dbReference type="SUPFAM" id="SSF50978">
    <property type="entry name" value="WD40 repeat-like"/>
    <property type="match status" value="1"/>
</dbReference>
<dbReference type="InterPro" id="IPR001680">
    <property type="entry name" value="WD40_rpt"/>
</dbReference>
<sequence>MQVSISPDICAASGRGRGKEFAPAKLTTLTWSATFQRLNDVAFNDDAVVIASVCLIAQRFRRRGYSASYDATLISLEESGITRQQGSQAIQVLDEAKDSVSSVVIRGHEIFTGSVDDRVRTYDIRMGEVKTDFVGGRHVALALERRKLFVDQHAGRHDTTYRQGEWHATERVRRMKQAKKRLSLEQDLLTRALDNRFKGHRNCNYKVQSCFNDSDSYVISGSEDREVYIWDLLEGAIVRQLDGHNHVVISTAHHPKSAEMLTGAGDGEIRLWTAREK</sequence>
<dbReference type="GO" id="GO:0071013">
    <property type="term" value="C:catalytic step 2 spliceosome"/>
    <property type="evidence" value="ECO:0007669"/>
    <property type="project" value="TreeGrafter"/>
</dbReference>
<comment type="subcellular location">
    <subcellularLocation>
        <location evidence="1">Cytoplasm</location>
    </subcellularLocation>
</comment>
<feature type="repeat" description="WD" evidence="6">
    <location>
        <begin position="211"/>
        <end position="240"/>
    </location>
</feature>
<dbReference type="InterPro" id="IPR015943">
    <property type="entry name" value="WD40/YVTN_repeat-like_dom_sf"/>
</dbReference>
<dbReference type="AlphaFoldDB" id="A0A8H7ZMF0"/>
<dbReference type="InterPro" id="IPR019775">
    <property type="entry name" value="WD40_repeat_CS"/>
</dbReference>
<dbReference type="GO" id="GO:0000398">
    <property type="term" value="P:mRNA splicing, via spliceosome"/>
    <property type="evidence" value="ECO:0007669"/>
    <property type="project" value="TreeGrafter"/>
</dbReference>
<accession>A0A8H7ZMF0</accession>
<keyword evidence="8" id="KW-1185">Reference proteome</keyword>
<dbReference type="OrthoDB" id="1068471at2759"/>
<gene>
    <name evidence="7" type="ORF">BJ554DRAFT_4691</name>
</gene>
<evidence type="ECO:0000256" key="1">
    <source>
        <dbReference type="ARBA" id="ARBA00004496"/>
    </source>
</evidence>